<feature type="compositionally biased region" description="Basic and acidic residues" evidence="5">
    <location>
        <begin position="295"/>
        <end position="304"/>
    </location>
</feature>
<dbReference type="GO" id="GO:0003755">
    <property type="term" value="F:peptidyl-prolyl cis-trans isomerase activity"/>
    <property type="evidence" value="ECO:0007669"/>
    <property type="project" value="UniProtKB-EC"/>
</dbReference>
<dbReference type="PANTHER" id="PTHR45625:SF6">
    <property type="entry name" value="SPLICEOSOME-ASSOCIATED PROTEIN CWC27 HOMOLOG"/>
    <property type="match status" value="1"/>
</dbReference>
<keyword evidence="8" id="KW-1185">Reference proteome</keyword>
<dbReference type="InterPro" id="IPR044666">
    <property type="entry name" value="Cyclophilin_A-like"/>
</dbReference>
<evidence type="ECO:0000256" key="2">
    <source>
        <dbReference type="ARBA" id="ARBA00004123"/>
    </source>
</evidence>
<dbReference type="EMBL" id="BTFZ01000020">
    <property type="protein sequence ID" value="GMM38637.1"/>
    <property type="molecule type" value="Genomic_DNA"/>
</dbReference>
<evidence type="ECO:0000256" key="4">
    <source>
        <dbReference type="ARBA" id="ARBA00038509"/>
    </source>
</evidence>
<evidence type="ECO:0000259" key="6">
    <source>
        <dbReference type="PROSITE" id="PS50072"/>
    </source>
</evidence>
<protein>
    <submittedName>
        <fullName evidence="7">Peptidylprolyl isomerase</fullName>
    </submittedName>
</protein>
<keyword evidence="3" id="KW-0539">Nucleus</keyword>
<comment type="similarity">
    <text evidence="4">Belongs to the cyclophilin-type PPIase family. CWC27 subfamily.</text>
</comment>
<dbReference type="SUPFAM" id="SSF50891">
    <property type="entry name" value="Cyclophilin-like"/>
    <property type="match status" value="1"/>
</dbReference>
<feature type="domain" description="PPIase cyclophilin-type" evidence="6">
    <location>
        <begin position="17"/>
        <end position="160"/>
    </location>
</feature>
<dbReference type="Proteomes" id="UP001360560">
    <property type="component" value="Unassembled WGS sequence"/>
</dbReference>
<name>A0AAV5QUP6_9ASCO</name>
<dbReference type="Pfam" id="PF00160">
    <property type="entry name" value="Pro_isomerase"/>
    <property type="match status" value="1"/>
</dbReference>
<evidence type="ECO:0000256" key="5">
    <source>
        <dbReference type="SAM" id="MobiDB-lite"/>
    </source>
</evidence>
<comment type="caution">
    <text evidence="7">The sequence shown here is derived from an EMBL/GenBank/DDBJ whole genome shotgun (WGS) entry which is preliminary data.</text>
</comment>
<feature type="compositionally biased region" description="Acidic residues" evidence="5">
    <location>
        <begin position="244"/>
        <end position="253"/>
    </location>
</feature>
<feature type="compositionally biased region" description="Acidic residues" evidence="5">
    <location>
        <begin position="363"/>
        <end position="380"/>
    </location>
</feature>
<dbReference type="PROSITE" id="PS50072">
    <property type="entry name" value="CSA_PPIASE_2"/>
    <property type="match status" value="1"/>
</dbReference>
<organism evidence="7 8">
    <name type="scientific">Saccharomycopsis crataegensis</name>
    <dbReference type="NCBI Taxonomy" id="43959"/>
    <lineage>
        <taxon>Eukaryota</taxon>
        <taxon>Fungi</taxon>
        <taxon>Dikarya</taxon>
        <taxon>Ascomycota</taxon>
        <taxon>Saccharomycotina</taxon>
        <taxon>Saccharomycetes</taxon>
        <taxon>Saccharomycopsidaceae</taxon>
        <taxon>Saccharomycopsis</taxon>
    </lineage>
</organism>
<feature type="region of interest" description="Disordered" evidence="5">
    <location>
        <begin position="348"/>
        <end position="404"/>
    </location>
</feature>
<feature type="region of interest" description="Disordered" evidence="5">
    <location>
        <begin position="231"/>
        <end position="321"/>
    </location>
</feature>
<dbReference type="Gene3D" id="2.40.100.10">
    <property type="entry name" value="Cyclophilin-like"/>
    <property type="match status" value="1"/>
</dbReference>
<dbReference type="PANTHER" id="PTHR45625">
    <property type="entry name" value="PEPTIDYL-PROLYL CIS-TRANS ISOMERASE-RELATED"/>
    <property type="match status" value="1"/>
</dbReference>
<feature type="compositionally biased region" description="Basic and acidic residues" evidence="5">
    <location>
        <begin position="270"/>
        <end position="287"/>
    </location>
</feature>
<evidence type="ECO:0000256" key="1">
    <source>
        <dbReference type="ARBA" id="ARBA00000971"/>
    </source>
</evidence>
<keyword evidence="7" id="KW-0413">Isomerase</keyword>
<accession>A0AAV5QUP6</accession>
<comment type="subcellular location">
    <subcellularLocation>
        <location evidence="2">Nucleus</location>
    </subcellularLocation>
</comment>
<proteinExistence type="inferred from homology"/>
<feature type="compositionally biased region" description="Basic and acidic residues" evidence="5">
    <location>
        <begin position="381"/>
        <end position="404"/>
    </location>
</feature>
<reference evidence="7 8" key="1">
    <citation type="journal article" date="2023" name="Elife">
        <title>Identification of key yeast species and microbe-microbe interactions impacting larval growth of Drosophila in the wild.</title>
        <authorList>
            <person name="Mure A."/>
            <person name="Sugiura Y."/>
            <person name="Maeda R."/>
            <person name="Honda K."/>
            <person name="Sakurai N."/>
            <person name="Takahashi Y."/>
            <person name="Watada M."/>
            <person name="Katoh T."/>
            <person name="Gotoh A."/>
            <person name="Gotoh Y."/>
            <person name="Taniguchi I."/>
            <person name="Nakamura K."/>
            <person name="Hayashi T."/>
            <person name="Katayama T."/>
            <person name="Uemura T."/>
            <person name="Hattori Y."/>
        </authorList>
    </citation>
    <scope>NUCLEOTIDE SEQUENCE [LARGE SCALE GENOMIC DNA]</scope>
    <source>
        <strain evidence="7 8">SC-9</strain>
    </source>
</reference>
<dbReference type="GO" id="GO:0071013">
    <property type="term" value="C:catalytic step 2 spliceosome"/>
    <property type="evidence" value="ECO:0007669"/>
    <property type="project" value="TreeGrafter"/>
</dbReference>
<feature type="region of interest" description="Disordered" evidence="5">
    <location>
        <begin position="181"/>
        <end position="214"/>
    </location>
</feature>
<dbReference type="RefSeq" id="XP_064855632.1">
    <property type="nucleotide sequence ID" value="XM_064999560.1"/>
</dbReference>
<dbReference type="InterPro" id="IPR029000">
    <property type="entry name" value="Cyclophilin-like_dom_sf"/>
</dbReference>
<feature type="compositionally biased region" description="Polar residues" evidence="5">
    <location>
        <begin position="260"/>
        <end position="269"/>
    </location>
</feature>
<gene>
    <name evidence="7" type="ORF">DASC09_059760</name>
</gene>
<dbReference type="AlphaFoldDB" id="A0AAV5QUP6"/>
<dbReference type="GeneID" id="90076625"/>
<dbReference type="InterPro" id="IPR002130">
    <property type="entry name" value="Cyclophilin-type_PPIase_dom"/>
</dbReference>
<feature type="compositionally biased region" description="Basic residues" evidence="5">
    <location>
        <begin position="184"/>
        <end position="199"/>
    </location>
</feature>
<evidence type="ECO:0000313" key="8">
    <source>
        <dbReference type="Proteomes" id="UP001360560"/>
    </source>
</evidence>
<comment type="catalytic activity">
    <reaction evidence="1">
        <text>[protein]-peptidylproline (omega=180) = [protein]-peptidylproline (omega=0)</text>
        <dbReference type="Rhea" id="RHEA:16237"/>
        <dbReference type="Rhea" id="RHEA-COMP:10747"/>
        <dbReference type="Rhea" id="RHEA-COMP:10748"/>
        <dbReference type="ChEBI" id="CHEBI:83833"/>
        <dbReference type="ChEBI" id="CHEBI:83834"/>
        <dbReference type="EC" id="5.2.1.8"/>
    </reaction>
</comment>
<sequence>MGEPATTAKVILHTDKGPLNIELWAKECPVNTKHFLKNCLNGNYISNNSCFNKISKNNLISFNTGKTSQENLLKKETNQRIRFTRRGLVGFGNALDKSHTNEEEFFITLRSFPEFNNNYTIFGTIADSSIYNAIRISDSELEEGREYQPIYPTKILKTEVIVPYFEDLDKIIIANEDLGEPAKKKPKKNDSKKKKKKAVKLSYEDDHDDVDEPDFKPVKIRSAHVALKDHSLSKKKVSSKNSEEEQLENEDQSFNEHTELNVQSSINTEGKNDSDKQELEAEIEKLKKSLSNNKSVKEENKESDVTSFIQNQKDEYRKNQKFSTNRQLREIQTFNIFEKFEKKISNSKIGEQENLIKNRSPNFDEEDEAQDSDEEDDYLDFMDHQLDFKEEDSHHDDDLKTVNL</sequence>
<evidence type="ECO:0000256" key="3">
    <source>
        <dbReference type="ARBA" id="ARBA00023242"/>
    </source>
</evidence>
<evidence type="ECO:0000313" key="7">
    <source>
        <dbReference type="EMBL" id="GMM38637.1"/>
    </source>
</evidence>